<dbReference type="Proteomes" id="UP000765509">
    <property type="component" value="Unassembled WGS sequence"/>
</dbReference>
<organism evidence="1 2">
    <name type="scientific">Austropuccinia psidii MF-1</name>
    <dbReference type="NCBI Taxonomy" id="1389203"/>
    <lineage>
        <taxon>Eukaryota</taxon>
        <taxon>Fungi</taxon>
        <taxon>Dikarya</taxon>
        <taxon>Basidiomycota</taxon>
        <taxon>Pucciniomycotina</taxon>
        <taxon>Pucciniomycetes</taxon>
        <taxon>Pucciniales</taxon>
        <taxon>Sphaerophragmiaceae</taxon>
        <taxon>Austropuccinia</taxon>
    </lineage>
</organism>
<accession>A0A9Q3H6E4</accession>
<comment type="caution">
    <text evidence="1">The sequence shown here is derived from an EMBL/GenBank/DDBJ whole genome shotgun (WGS) entry which is preliminary data.</text>
</comment>
<reference evidence="1" key="1">
    <citation type="submission" date="2021-03" db="EMBL/GenBank/DDBJ databases">
        <title>Draft genome sequence of rust myrtle Austropuccinia psidii MF-1, a brazilian biotype.</title>
        <authorList>
            <person name="Quecine M.C."/>
            <person name="Pachon D.M.R."/>
            <person name="Bonatelli M.L."/>
            <person name="Correr F.H."/>
            <person name="Franceschini L.M."/>
            <person name="Leite T.F."/>
            <person name="Margarido G.R.A."/>
            <person name="Almeida C.A."/>
            <person name="Ferrarezi J.A."/>
            <person name="Labate C.A."/>
        </authorList>
    </citation>
    <scope>NUCLEOTIDE SEQUENCE</scope>
    <source>
        <strain evidence="1">MF-1</strain>
    </source>
</reference>
<sequence length="146" mass="16825">MLEAFFSLGQTLSTSRIKNLNFLVIIICLARGCQNHKEQMVVVQKEKSQSVQSVFSSWLKNFSGRRTQCIRMMHSKPEDFINEDGPNQSPKTFPAALGKVRFYIPGPSQWAQAMRVKIWSKDPLEPWHMGPVWTWGTLLTPMDRKL</sequence>
<keyword evidence="2" id="KW-1185">Reference proteome</keyword>
<dbReference type="EMBL" id="AVOT02011806">
    <property type="protein sequence ID" value="MBW0492897.1"/>
    <property type="molecule type" value="Genomic_DNA"/>
</dbReference>
<proteinExistence type="predicted"/>
<protein>
    <submittedName>
        <fullName evidence="1">Uncharacterized protein</fullName>
    </submittedName>
</protein>
<name>A0A9Q3H6E4_9BASI</name>
<evidence type="ECO:0000313" key="1">
    <source>
        <dbReference type="EMBL" id="MBW0492897.1"/>
    </source>
</evidence>
<evidence type="ECO:0000313" key="2">
    <source>
        <dbReference type="Proteomes" id="UP000765509"/>
    </source>
</evidence>
<gene>
    <name evidence="1" type="ORF">O181_032612</name>
</gene>
<dbReference type="AlphaFoldDB" id="A0A9Q3H6E4"/>